<name>A0AAV5LJB9_9ROSI</name>
<dbReference type="Proteomes" id="UP001054252">
    <property type="component" value="Unassembled WGS sequence"/>
</dbReference>
<keyword evidence="1" id="KW-0678">Repressor</keyword>
<evidence type="ECO:0000313" key="5">
    <source>
        <dbReference type="EMBL" id="GKV36802.1"/>
    </source>
</evidence>
<dbReference type="InterPro" id="IPR040356">
    <property type="entry name" value="SPEAR"/>
</dbReference>
<keyword evidence="3" id="KW-0804">Transcription</keyword>
<evidence type="ECO:0000256" key="1">
    <source>
        <dbReference type="ARBA" id="ARBA00022491"/>
    </source>
</evidence>
<dbReference type="AlphaFoldDB" id="A0AAV5LJB9"/>
<keyword evidence="6" id="KW-1185">Reference proteome</keyword>
<dbReference type="EMBL" id="BPVZ01000118">
    <property type="protein sequence ID" value="GKV36802.1"/>
    <property type="molecule type" value="Genomic_DNA"/>
</dbReference>
<evidence type="ECO:0000256" key="2">
    <source>
        <dbReference type="ARBA" id="ARBA00023015"/>
    </source>
</evidence>
<gene>
    <name evidence="5" type="ORF">SLEP1_g44894</name>
</gene>
<dbReference type="GO" id="GO:0003700">
    <property type="term" value="F:DNA-binding transcription factor activity"/>
    <property type="evidence" value="ECO:0007669"/>
    <property type="project" value="InterPro"/>
</dbReference>
<protein>
    <submittedName>
        <fullName evidence="5">Uncharacterized protein</fullName>
    </submittedName>
</protein>
<proteinExistence type="predicted"/>
<feature type="region of interest" description="Disordered" evidence="4">
    <location>
        <begin position="275"/>
        <end position="358"/>
    </location>
</feature>
<evidence type="ECO:0000256" key="4">
    <source>
        <dbReference type="SAM" id="MobiDB-lite"/>
    </source>
</evidence>
<reference evidence="5 6" key="1">
    <citation type="journal article" date="2021" name="Commun. Biol.">
        <title>The genome of Shorea leprosula (Dipterocarpaceae) highlights the ecological relevance of drought in aseasonal tropical rainforests.</title>
        <authorList>
            <person name="Ng K.K.S."/>
            <person name="Kobayashi M.J."/>
            <person name="Fawcett J.A."/>
            <person name="Hatakeyama M."/>
            <person name="Paape T."/>
            <person name="Ng C.H."/>
            <person name="Ang C.C."/>
            <person name="Tnah L.H."/>
            <person name="Lee C.T."/>
            <person name="Nishiyama T."/>
            <person name="Sese J."/>
            <person name="O'Brien M.J."/>
            <person name="Copetti D."/>
            <person name="Mohd Noor M.I."/>
            <person name="Ong R.C."/>
            <person name="Putra M."/>
            <person name="Sireger I.Z."/>
            <person name="Indrioko S."/>
            <person name="Kosugi Y."/>
            <person name="Izuno A."/>
            <person name="Isagi Y."/>
            <person name="Lee S.L."/>
            <person name="Shimizu K.K."/>
        </authorList>
    </citation>
    <scope>NUCLEOTIDE SEQUENCE [LARGE SCALE GENOMIC DNA]</scope>
    <source>
        <strain evidence="5">214</strain>
    </source>
</reference>
<organism evidence="5 6">
    <name type="scientific">Rubroshorea leprosula</name>
    <dbReference type="NCBI Taxonomy" id="152421"/>
    <lineage>
        <taxon>Eukaryota</taxon>
        <taxon>Viridiplantae</taxon>
        <taxon>Streptophyta</taxon>
        <taxon>Embryophyta</taxon>
        <taxon>Tracheophyta</taxon>
        <taxon>Spermatophyta</taxon>
        <taxon>Magnoliopsida</taxon>
        <taxon>eudicotyledons</taxon>
        <taxon>Gunneridae</taxon>
        <taxon>Pentapetalae</taxon>
        <taxon>rosids</taxon>
        <taxon>malvids</taxon>
        <taxon>Malvales</taxon>
        <taxon>Dipterocarpaceae</taxon>
        <taxon>Rubroshorea</taxon>
    </lineage>
</organism>
<dbReference type="PANTHER" id="PTHR33388:SF19">
    <property type="entry name" value="SPOROCYTELESS-LIKE EAR-CONTAINING PROTEIN"/>
    <property type="match status" value="1"/>
</dbReference>
<sequence length="513" mass="55176">MCSNTSSSCGGDLECATSGSRKQKRQRIPRRGPGVAELEKILREQENRDDMDKGVMGAFLSSPTSLPKKFSFPQDHKNFGPPLPPAVTGLLGTGAGDVNVNVNVSGDRNSSSQLGGVHTGGSGRISPENHLSTPPLPRMSTHFRSGGGGVNLNSNGNGNSKLVGDGSSGGNGGSRPMVLPCGSGDNGGGRGHDRGRSANTENHHFSPPFPPVYSMGNGSKGVFMGGSGTVLPVKLFMPTTPTNRDSDERKVDMDCRKMVSDLPFPAHFLDHNQMFPTSPRLPKKPSTMNLFPNPPLSSSSSSSSTGLYQHHVEPPSNQRSYQNYTAQSPEEDIKIAGTKRPRPFPTVSENPPSAAPSPFCAQHPSLPTLMHRLDPSYLVGNHGGFNLGTTSASRDRIQSSILELTMTKGMADYATNGGNNGIMFGSPTTPSQSVQTCQQELFKVQPFPSQELMKERCETSWACQRSIADGSGQRKPFYCFLQPEEEMEAADTRLSLHERCETREDEIDLDLKL</sequence>
<dbReference type="PANTHER" id="PTHR33388">
    <property type="entry name" value="OS01G0212500 PROTEIN"/>
    <property type="match status" value="1"/>
</dbReference>
<comment type="caution">
    <text evidence="5">The sequence shown here is derived from an EMBL/GenBank/DDBJ whole genome shotgun (WGS) entry which is preliminary data.</text>
</comment>
<feature type="compositionally biased region" description="Low complexity" evidence="4">
    <location>
        <begin position="151"/>
        <end position="165"/>
    </location>
</feature>
<accession>A0AAV5LJB9</accession>
<feature type="compositionally biased region" description="Polar residues" evidence="4">
    <location>
        <begin position="315"/>
        <end position="328"/>
    </location>
</feature>
<evidence type="ECO:0000313" key="6">
    <source>
        <dbReference type="Proteomes" id="UP001054252"/>
    </source>
</evidence>
<feature type="region of interest" description="Disordered" evidence="4">
    <location>
        <begin position="1"/>
        <end position="37"/>
    </location>
</feature>
<keyword evidence="2" id="KW-0805">Transcription regulation</keyword>
<evidence type="ECO:0000256" key="3">
    <source>
        <dbReference type="ARBA" id="ARBA00023163"/>
    </source>
</evidence>
<feature type="region of interest" description="Disordered" evidence="4">
    <location>
        <begin position="107"/>
        <end position="130"/>
    </location>
</feature>
<feature type="compositionally biased region" description="Basic and acidic residues" evidence="4">
    <location>
        <begin position="190"/>
        <end position="204"/>
    </location>
</feature>
<feature type="region of interest" description="Disordered" evidence="4">
    <location>
        <begin position="150"/>
        <end position="210"/>
    </location>
</feature>
<feature type="compositionally biased region" description="Basic residues" evidence="4">
    <location>
        <begin position="21"/>
        <end position="30"/>
    </location>
</feature>